<organism evidence="1 2">
    <name type="scientific">Desulfurispira natronophila</name>
    <dbReference type="NCBI Taxonomy" id="682562"/>
    <lineage>
        <taxon>Bacteria</taxon>
        <taxon>Pseudomonadati</taxon>
        <taxon>Chrysiogenota</taxon>
        <taxon>Chrysiogenia</taxon>
        <taxon>Chrysiogenales</taxon>
        <taxon>Chrysiogenaceae</taxon>
        <taxon>Desulfurispira</taxon>
    </lineage>
</organism>
<evidence type="ECO:0000313" key="2">
    <source>
        <dbReference type="Proteomes" id="UP000528322"/>
    </source>
</evidence>
<dbReference type="Proteomes" id="UP000528322">
    <property type="component" value="Unassembled WGS sequence"/>
</dbReference>
<dbReference type="Gene3D" id="1.25.40.10">
    <property type="entry name" value="Tetratricopeptide repeat domain"/>
    <property type="match status" value="1"/>
</dbReference>
<evidence type="ECO:0000313" key="1">
    <source>
        <dbReference type="EMBL" id="MBB5022765.1"/>
    </source>
</evidence>
<dbReference type="EMBL" id="JACHID010000016">
    <property type="protein sequence ID" value="MBB5022765.1"/>
    <property type="molecule type" value="Genomic_DNA"/>
</dbReference>
<protein>
    <submittedName>
        <fullName evidence="1">Lipopolysaccharide biosynthesis regulator YciM</fullName>
    </submittedName>
</protein>
<keyword evidence="2" id="KW-1185">Reference proteome</keyword>
<proteinExistence type="predicted"/>
<gene>
    <name evidence="1" type="ORF">HNR37_002109</name>
</gene>
<dbReference type="SUPFAM" id="SSF48452">
    <property type="entry name" value="TPR-like"/>
    <property type="match status" value="1"/>
</dbReference>
<reference evidence="1 2" key="1">
    <citation type="submission" date="2020-08" db="EMBL/GenBank/DDBJ databases">
        <title>Genomic Encyclopedia of Type Strains, Phase IV (KMG-IV): sequencing the most valuable type-strain genomes for metagenomic binning, comparative biology and taxonomic classification.</title>
        <authorList>
            <person name="Goeker M."/>
        </authorList>
    </citation>
    <scope>NUCLEOTIDE SEQUENCE [LARGE SCALE GENOMIC DNA]</scope>
    <source>
        <strain evidence="1 2">DSM 22071</strain>
    </source>
</reference>
<comment type="caution">
    <text evidence="1">The sequence shown here is derived from an EMBL/GenBank/DDBJ whole genome shotgun (WGS) entry which is preliminary data.</text>
</comment>
<accession>A0A7W7Y616</accession>
<sequence length="367" mass="42558">MLIKLKNRHAAEPHRHDYVFEGIQKALRLDSEDKYAYLALGQLLRERGELEQAIKIHKTLQVGAQQDIFLHALLELTKDYKAAGLLDRAKDSLNEYLQLKDSVEGYALMLEVSILLREYEAVVQAYRKLGKLTGENYQYEISLFYYLLYEQTQDKGHLTLAYKQYNKNFFANLAYARDLRGRPEKGINYLDTALEAPHAVGSMVYPLLEGAYYEYLGKKGIRERFQRRIATFGFEISTVQHYSHFLYSSGYKQDAFDLLEEVIERGTHSVHIYRMLAMLHQQEGNSEDAARIFIQRYPQEGESFRCSQCGFVSRHYELLCSSCKSIGAMDEQFAHFDMLSISHTAPEVPFGKIFPLHRDQQQPSNDN</sequence>
<dbReference type="RefSeq" id="WP_183733888.1">
    <property type="nucleotide sequence ID" value="NZ_JACHID010000016.1"/>
</dbReference>
<dbReference type="InterPro" id="IPR011990">
    <property type="entry name" value="TPR-like_helical_dom_sf"/>
</dbReference>
<dbReference type="AlphaFoldDB" id="A0A7W7Y616"/>
<name>A0A7W7Y616_9BACT</name>